<evidence type="ECO:0000313" key="3">
    <source>
        <dbReference type="Proteomes" id="UP000266340"/>
    </source>
</evidence>
<keyword evidence="3" id="KW-1185">Reference proteome</keyword>
<organism evidence="2 3">
    <name type="scientific">Cohnella faecalis</name>
    <dbReference type="NCBI Taxonomy" id="2315694"/>
    <lineage>
        <taxon>Bacteria</taxon>
        <taxon>Bacillati</taxon>
        <taxon>Bacillota</taxon>
        <taxon>Bacilli</taxon>
        <taxon>Bacillales</taxon>
        <taxon>Paenibacillaceae</taxon>
        <taxon>Cohnella</taxon>
    </lineage>
</organism>
<dbReference type="Proteomes" id="UP000266340">
    <property type="component" value="Unassembled WGS sequence"/>
</dbReference>
<dbReference type="OrthoDB" id="148799at2"/>
<name>A0A398CGR0_9BACL</name>
<dbReference type="Pfam" id="PF01841">
    <property type="entry name" value="Transglut_core"/>
    <property type="match status" value="1"/>
</dbReference>
<sequence length="263" mass="30187">MSTAYAQLTRTTDPGELVDLYEGLPEDLPSLCRLIKAQLIHPDNTDRFKHSLKSAKREDARFDTVADMLEALEERNANGLLMDRAPNERLILSCRYHALLLLSILRSRNVPARCRVGFASYLSDRAAKHVDHWICEVWNDREERWVLVDPDREIVDIREGFILAGDAWLMARNNEINPRLFGAKTSWGLSYIRNNLCHDMSAILGREPRYWDFPPIGKQAIDGSNEEALQLLDELAIYLQDPDANIASVRRLHAENACLQYEE</sequence>
<evidence type="ECO:0000259" key="1">
    <source>
        <dbReference type="Pfam" id="PF01841"/>
    </source>
</evidence>
<dbReference type="RefSeq" id="WP_119151407.1">
    <property type="nucleotide sequence ID" value="NZ_JBHSOV010000041.1"/>
</dbReference>
<proteinExistence type="predicted"/>
<reference evidence="2 3" key="1">
    <citation type="submission" date="2018-09" db="EMBL/GenBank/DDBJ databases">
        <title>Cohnella cavernae sp. nov., isolated from a karst cave.</title>
        <authorList>
            <person name="Zhu H."/>
        </authorList>
    </citation>
    <scope>NUCLEOTIDE SEQUENCE [LARGE SCALE GENOMIC DNA]</scope>
    <source>
        <strain evidence="2 3">K2E09-144</strain>
    </source>
</reference>
<evidence type="ECO:0000313" key="2">
    <source>
        <dbReference type="EMBL" id="RIE01142.1"/>
    </source>
</evidence>
<gene>
    <name evidence="2" type="ORF">D3H35_22300</name>
</gene>
<dbReference type="InterPro" id="IPR002931">
    <property type="entry name" value="Transglutaminase-like"/>
</dbReference>
<dbReference type="EMBL" id="QXJM01000040">
    <property type="protein sequence ID" value="RIE01142.1"/>
    <property type="molecule type" value="Genomic_DNA"/>
</dbReference>
<dbReference type="InterPro" id="IPR038765">
    <property type="entry name" value="Papain-like_cys_pep_sf"/>
</dbReference>
<dbReference type="SUPFAM" id="SSF54001">
    <property type="entry name" value="Cysteine proteinases"/>
    <property type="match status" value="1"/>
</dbReference>
<accession>A0A398CGR0</accession>
<comment type="caution">
    <text evidence="2">The sequence shown here is derived from an EMBL/GenBank/DDBJ whole genome shotgun (WGS) entry which is preliminary data.</text>
</comment>
<dbReference type="AlphaFoldDB" id="A0A398CGR0"/>
<protein>
    <submittedName>
        <fullName evidence="2">Transglutaminase</fullName>
    </submittedName>
</protein>
<dbReference type="Gene3D" id="3.10.620.30">
    <property type="match status" value="1"/>
</dbReference>
<feature type="domain" description="Transglutaminase-like" evidence="1">
    <location>
        <begin position="93"/>
        <end position="150"/>
    </location>
</feature>